<evidence type="ECO:0000259" key="6">
    <source>
        <dbReference type="Pfam" id="PF00728"/>
    </source>
</evidence>
<dbReference type="GO" id="GO:0004563">
    <property type="term" value="F:beta-N-acetylhexosaminidase activity"/>
    <property type="evidence" value="ECO:0007669"/>
    <property type="project" value="UniProtKB-EC"/>
</dbReference>
<feature type="domain" description="Glycoside hydrolase family 20 catalytic" evidence="6">
    <location>
        <begin position="2"/>
        <end position="319"/>
    </location>
</feature>
<dbReference type="Proteomes" id="UP000028924">
    <property type="component" value="Unassembled WGS sequence"/>
</dbReference>
<comment type="similarity">
    <text evidence="2">Belongs to the glycosyl hydrolase 20 family.</text>
</comment>
<comment type="catalytic activity">
    <reaction evidence="1">
        <text>Hydrolysis of terminal non-reducing N-acetyl-D-hexosamine residues in N-acetyl-beta-D-hexosaminides.</text>
        <dbReference type="EC" id="3.2.1.52"/>
    </reaction>
</comment>
<dbReference type="OrthoDB" id="428480at2759"/>
<dbReference type="KEGG" id="apro:F751_0467"/>
<keyword evidence="8" id="KW-1185">Reference proteome</keyword>
<dbReference type="GO" id="GO:0016020">
    <property type="term" value="C:membrane"/>
    <property type="evidence" value="ECO:0007669"/>
    <property type="project" value="TreeGrafter"/>
</dbReference>
<dbReference type="PANTHER" id="PTHR22600">
    <property type="entry name" value="BETA-HEXOSAMINIDASE"/>
    <property type="match status" value="1"/>
</dbReference>
<dbReference type="AlphaFoldDB" id="A0A087SAB7"/>
<reference evidence="7 8" key="1">
    <citation type="journal article" date="2014" name="BMC Genomics">
        <title>Oil accumulation mechanisms of the oleaginous microalga Chlorella protothecoides revealed through its genome, transcriptomes, and proteomes.</title>
        <authorList>
            <person name="Gao C."/>
            <person name="Wang Y."/>
            <person name="Shen Y."/>
            <person name="Yan D."/>
            <person name="He X."/>
            <person name="Dai J."/>
            <person name="Wu Q."/>
        </authorList>
    </citation>
    <scope>NUCLEOTIDE SEQUENCE [LARGE SCALE GENOMIC DNA]</scope>
    <source>
        <strain evidence="7 8">0710</strain>
    </source>
</reference>
<accession>A0A087SAB7</accession>
<dbReference type="PANTHER" id="PTHR22600:SF21">
    <property type="entry name" value="BETA-HEXOSAMINIDASE A"/>
    <property type="match status" value="1"/>
</dbReference>
<dbReference type="InterPro" id="IPR017853">
    <property type="entry name" value="GH"/>
</dbReference>
<dbReference type="InterPro" id="IPR015883">
    <property type="entry name" value="Glyco_hydro_20_cat"/>
</dbReference>
<dbReference type="Pfam" id="PF00728">
    <property type="entry name" value="Glyco_hydro_20"/>
    <property type="match status" value="1"/>
</dbReference>
<dbReference type="InterPro" id="IPR025705">
    <property type="entry name" value="Beta_hexosaminidase_sua/sub"/>
</dbReference>
<dbReference type="EC" id="3.2.1.52" evidence="3"/>
<keyword evidence="4" id="KW-0378">Hydrolase</keyword>
<evidence type="ECO:0000256" key="1">
    <source>
        <dbReference type="ARBA" id="ARBA00001231"/>
    </source>
</evidence>
<evidence type="ECO:0000256" key="3">
    <source>
        <dbReference type="ARBA" id="ARBA00012663"/>
    </source>
</evidence>
<dbReference type="GeneID" id="23611858"/>
<dbReference type="GO" id="GO:0006689">
    <property type="term" value="P:ganglioside catabolic process"/>
    <property type="evidence" value="ECO:0007669"/>
    <property type="project" value="TreeGrafter"/>
</dbReference>
<dbReference type="STRING" id="3075.A0A087SAB7"/>
<dbReference type="GO" id="GO:0005975">
    <property type="term" value="P:carbohydrate metabolic process"/>
    <property type="evidence" value="ECO:0007669"/>
    <property type="project" value="InterPro"/>
</dbReference>
<feature type="active site" description="Proton donor" evidence="5">
    <location>
        <position position="140"/>
    </location>
</feature>
<dbReference type="GO" id="GO:0030203">
    <property type="term" value="P:glycosaminoglycan metabolic process"/>
    <property type="evidence" value="ECO:0007669"/>
    <property type="project" value="TreeGrafter"/>
</dbReference>
<dbReference type="SUPFAM" id="SSF51445">
    <property type="entry name" value="(Trans)glycosidases"/>
    <property type="match status" value="1"/>
</dbReference>
<organism evidence="7 8">
    <name type="scientific">Auxenochlorella protothecoides</name>
    <name type="common">Green microalga</name>
    <name type="synonym">Chlorella protothecoides</name>
    <dbReference type="NCBI Taxonomy" id="3075"/>
    <lineage>
        <taxon>Eukaryota</taxon>
        <taxon>Viridiplantae</taxon>
        <taxon>Chlorophyta</taxon>
        <taxon>core chlorophytes</taxon>
        <taxon>Trebouxiophyceae</taxon>
        <taxon>Chlorellales</taxon>
        <taxon>Chlorellaceae</taxon>
        <taxon>Auxenochlorella</taxon>
    </lineage>
</organism>
<dbReference type="RefSeq" id="XP_011395527.1">
    <property type="nucleotide sequence ID" value="XM_011397225.1"/>
</dbReference>
<evidence type="ECO:0000256" key="4">
    <source>
        <dbReference type="ARBA" id="ARBA00022801"/>
    </source>
</evidence>
<dbReference type="EMBL" id="KL662079">
    <property type="protein sequence ID" value="KFM22671.1"/>
    <property type="molecule type" value="Genomic_DNA"/>
</dbReference>
<gene>
    <name evidence="7" type="ORF">F751_0467</name>
</gene>
<protein>
    <recommendedName>
        <fullName evidence="3">beta-N-acetylhexosaminidase</fullName>
        <ecNumber evidence="3">3.2.1.52</ecNumber>
    </recommendedName>
</protein>
<evidence type="ECO:0000313" key="8">
    <source>
        <dbReference type="Proteomes" id="UP000028924"/>
    </source>
</evidence>
<sequence>MDTIKAHLDAMSASKLNVLHWHLVDDQSFGYGSEALPELPAQGAFSKVYSLGDVVEIVAYARQRGIRVLPEFDTPGHTLSWGKAFPGLLAACYGDDGRRLEGRWGPIDPTRPEAYGLMWRLLREAARVFPDSALHLGGDEVDPSCWESNPNITAWMRDHGIAHDSAALEQRWLLRMQGLALALGRVPVVWEEAFGRAGAGLDPKTLVHVWKCMPLGPGLASPGPEDPHVWAAKLSAVTAAGHGALLSAPWYLNLGTFAEEDWKRYYAADPTAFPARNSTQRDLVLGGEACLWGEFIDDTNALQRGWPAAAAVAERLWSPGTVTSLAAAGPRLAQFRCWLLKLGIPAAPLGPGSCQ</sequence>
<dbReference type="PRINTS" id="PR00738">
    <property type="entry name" value="GLHYDRLASE20"/>
</dbReference>
<proteinExistence type="inferred from homology"/>
<dbReference type="GO" id="GO:0005764">
    <property type="term" value="C:lysosome"/>
    <property type="evidence" value="ECO:0007669"/>
    <property type="project" value="TreeGrafter"/>
</dbReference>
<dbReference type="Gene3D" id="3.20.20.80">
    <property type="entry name" value="Glycosidases"/>
    <property type="match status" value="1"/>
</dbReference>
<evidence type="ECO:0000313" key="7">
    <source>
        <dbReference type="EMBL" id="KFM22671.1"/>
    </source>
</evidence>
<evidence type="ECO:0000256" key="2">
    <source>
        <dbReference type="ARBA" id="ARBA00006285"/>
    </source>
</evidence>
<evidence type="ECO:0000256" key="5">
    <source>
        <dbReference type="PIRSR" id="PIRSR625705-1"/>
    </source>
</evidence>
<dbReference type="eggNOG" id="KOG2499">
    <property type="taxonomic scope" value="Eukaryota"/>
</dbReference>
<name>A0A087SAB7_AUXPR</name>